<keyword evidence="4" id="KW-1185">Reference proteome</keyword>
<gene>
    <name evidence="3" type="ORF">CTAYLR_010325</name>
</gene>
<feature type="coiled-coil region" evidence="1">
    <location>
        <begin position="11"/>
        <end position="42"/>
    </location>
</feature>
<feature type="region of interest" description="Disordered" evidence="2">
    <location>
        <begin position="59"/>
        <end position="146"/>
    </location>
</feature>
<dbReference type="AlphaFoldDB" id="A0AAD7UH93"/>
<evidence type="ECO:0000313" key="4">
    <source>
        <dbReference type="Proteomes" id="UP001230188"/>
    </source>
</evidence>
<keyword evidence="1" id="KW-0175">Coiled coil</keyword>
<evidence type="ECO:0000256" key="1">
    <source>
        <dbReference type="SAM" id="Coils"/>
    </source>
</evidence>
<proteinExistence type="predicted"/>
<evidence type="ECO:0000256" key="2">
    <source>
        <dbReference type="SAM" id="MobiDB-lite"/>
    </source>
</evidence>
<sequence>MGWAQPDPDKIEDAEEDIHNREEQLEAELEYTKTRCEELRKTLQDTKSYIARTAGGNTEALAAATGDESRQSSGHRPPKRPGATLNGDADDDDDCLYEEDEEDEESVESVAPISRRGGAASAVAETPRTRPSKIEVPSSKATRERVDLVDTPSSASRLAERIQIIRHRCVNALGAKAFQQAHEYLKSLQAADDAEIAADGFAAVGGVGGRDSDQHAKEKLRAILGAENLHFASLIDQLIFMEDSL</sequence>
<protein>
    <submittedName>
        <fullName evidence="3">Uncharacterized protein</fullName>
    </submittedName>
</protein>
<dbReference type="EMBL" id="JAQMWT010000283">
    <property type="protein sequence ID" value="KAJ8606279.1"/>
    <property type="molecule type" value="Genomic_DNA"/>
</dbReference>
<evidence type="ECO:0000313" key="3">
    <source>
        <dbReference type="EMBL" id="KAJ8606279.1"/>
    </source>
</evidence>
<name>A0AAD7UH93_9STRA</name>
<reference evidence="3" key="1">
    <citation type="submission" date="2023-01" db="EMBL/GenBank/DDBJ databases">
        <title>Metagenome sequencing of chrysophaentin producing Chrysophaeum taylorii.</title>
        <authorList>
            <person name="Davison J."/>
            <person name="Bewley C."/>
        </authorList>
    </citation>
    <scope>NUCLEOTIDE SEQUENCE</scope>
    <source>
        <strain evidence="3">NIES-1699</strain>
    </source>
</reference>
<feature type="compositionally biased region" description="Acidic residues" evidence="2">
    <location>
        <begin position="88"/>
        <end position="107"/>
    </location>
</feature>
<organism evidence="3 4">
    <name type="scientific">Chrysophaeum taylorii</name>
    <dbReference type="NCBI Taxonomy" id="2483200"/>
    <lineage>
        <taxon>Eukaryota</taxon>
        <taxon>Sar</taxon>
        <taxon>Stramenopiles</taxon>
        <taxon>Ochrophyta</taxon>
        <taxon>Pelagophyceae</taxon>
        <taxon>Pelagomonadales</taxon>
        <taxon>Pelagomonadaceae</taxon>
        <taxon>Chrysophaeum</taxon>
    </lineage>
</organism>
<accession>A0AAD7UH93</accession>
<comment type="caution">
    <text evidence="3">The sequence shown here is derived from an EMBL/GenBank/DDBJ whole genome shotgun (WGS) entry which is preliminary data.</text>
</comment>
<dbReference type="Proteomes" id="UP001230188">
    <property type="component" value="Unassembled WGS sequence"/>
</dbReference>